<reference evidence="1 2" key="1">
    <citation type="journal article" date="2004" name="Science">
        <title>The genome of the diatom Thalassiosira pseudonana: ecology, evolution, and metabolism.</title>
        <authorList>
            <person name="Armbrust E.V."/>
            <person name="Berges J.A."/>
            <person name="Bowler C."/>
            <person name="Green B.R."/>
            <person name="Martinez D."/>
            <person name="Putnam N.H."/>
            <person name="Zhou S."/>
            <person name="Allen A.E."/>
            <person name="Apt K.E."/>
            <person name="Bechner M."/>
            <person name="Brzezinski M.A."/>
            <person name="Chaal B.K."/>
            <person name="Chiovitti A."/>
            <person name="Davis A.K."/>
            <person name="Demarest M.S."/>
            <person name="Detter J.C."/>
            <person name="Glavina T."/>
            <person name="Goodstein D."/>
            <person name="Hadi M.Z."/>
            <person name="Hellsten U."/>
            <person name="Hildebrand M."/>
            <person name="Jenkins B.D."/>
            <person name="Jurka J."/>
            <person name="Kapitonov V.V."/>
            <person name="Kroger N."/>
            <person name="Lau W.W."/>
            <person name="Lane T.W."/>
            <person name="Larimer F.W."/>
            <person name="Lippmeier J.C."/>
            <person name="Lucas S."/>
            <person name="Medina M."/>
            <person name="Montsant A."/>
            <person name="Obornik M."/>
            <person name="Parker M.S."/>
            <person name="Palenik B."/>
            <person name="Pazour G.J."/>
            <person name="Richardson P.M."/>
            <person name="Rynearson T.A."/>
            <person name="Saito M.A."/>
            <person name="Schwartz D.C."/>
            <person name="Thamatrakoln K."/>
            <person name="Valentin K."/>
            <person name="Vardi A."/>
            <person name="Wilkerson F.P."/>
            <person name="Rokhsar D.S."/>
        </authorList>
    </citation>
    <scope>NUCLEOTIDE SEQUENCE [LARGE SCALE GENOMIC DNA]</scope>
    <source>
        <strain evidence="1 2">CCMP1335</strain>
    </source>
</reference>
<dbReference type="GeneID" id="7452403"/>
<accession>B8C6D2</accession>
<name>B8C6D2_THAPS</name>
<dbReference type="InParanoid" id="B8C6D2"/>
<evidence type="ECO:0000313" key="2">
    <source>
        <dbReference type="Proteomes" id="UP000001449"/>
    </source>
</evidence>
<dbReference type="RefSeq" id="XP_002291697.1">
    <property type="nucleotide sequence ID" value="XM_002291661.1"/>
</dbReference>
<gene>
    <name evidence="1" type="ORF">THAPSDRAFT_7375</name>
</gene>
<reference evidence="1 2" key="2">
    <citation type="journal article" date="2008" name="Nature">
        <title>The Phaeodactylum genome reveals the evolutionary history of diatom genomes.</title>
        <authorList>
            <person name="Bowler C."/>
            <person name="Allen A.E."/>
            <person name="Badger J.H."/>
            <person name="Grimwood J."/>
            <person name="Jabbari K."/>
            <person name="Kuo A."/>
            <person name="Maheswari U."/>
            <person name="Martens C."/>
            <person name="Maumus F."/>
            <person name="Otillar R.P."/>
            <person name="Rayko E."/>
            <person name="Salamov A."/>
            <person name="Vandepoele K."/>
            <person name="Beszteri B."/>
            <person name="Gruber A."/>
            <person name="Heijde M."/>
            <person name="Katinka M."/>
            <person name="Mock T."/>
            <person name="Valentin K."/>
            <person name="Verret F."/>
            <person name="Berges J.A."/>
            <person name="Brownlee C."/>
            <person name="Cadoret J.P."/>
            <person name="Chiovitti A."/>
            <person name="Choi C.J."/>
            <person name="Coesel S."/>
            <person name="De Martino A."/>
            <person name="Detter J.C."/>
            <person name="Durkin C."/>
            <person name="Falciatore A."/>
            <person name="Fournet J."/>
            <person name="Haruta M."/>
            <person name="Huysman M.J."/>
            <person name="Jenkins B.D."/>
            <person name="Jiroutova K."/>
            <person name="Jorgensen R.E."/>
            <person name="Joubert Y."/>
            <person name="Kaplan A."/>
            <person name="Kroger N."/>
            <person name="Kroth P.G."/>
            <person name="La Roche J."/>
            <person name="Lindquist E."/>
            <person name="Lommer M."/>
            <person name="Martin-Jezequel V."/>
            <person name="Lopez P.J."/>
            <person name="Lucas S."/>
            <person name="Mangogna M."/>
            <person name="McGinnis K."/>
            <person name="Medlin L.K."/>
            <person name="Montsant A."/>
            <person name="Oudot-Le Secq M.P."/>
            <person name="Napoli C."/>
            <person name="Obornik M."/>
            <person name="Parker M.S."/>
            <person name="Petit J.L."/>
            <person name="Porcel B.M."/>
            <person name="Poulsen N."/>
            <person name="Robison M."/>
            <person name="Rychlewski L."/>
            <person name="Rynearson T.A."/>
            <person name="Schmutz J."/>
            <person name="Shapiro H."/>
            <person name="Siaut M."/>
            <person name="Stanley M."/>
            <person name="Sussman M.R."/>
            <person name="Taylor A.R."/>
            <person name="Vardi A."/>
            <person name="von Dassow P."/>
            <person name="Vyverman W."/>
            <person name="Willis A."/>
            <person name="Wyrwicz L.S."/>
            <person name="Rokhsar D.S."/>
            <person name="Weissenbach J."/>
            <person name="Armbrust E.V."/>
            <person name="Green B.R."/>
            <person name="Van de Peer Y."/>
            <person name="Grigoriev I.V."/>
        </authorList>
    </citation>
    <scope>NUCLEOTIDE SEQUENCE [LARGE SCALE GENOMIC DNA]</scope>
    <source>
        <strain evidence="1 2">CCMP1335</strain>
    </source>
</reference>
<dbReference type="KEGG" id="tps:THAPSDRAFT_7375"/>
<dbReference type="AlphaFoldDB" id="B8C6D2"/>
<dbReference type="HOGENOM" id="CLU_552674_0_0_1"/>
<dbReference type="eggNOG" id="ENOG502T8ZY">
    <property type="taxonomic scope" value="Eukaryota"/>
</dbReference>
<evidence type="ECO:0000313" key="1">
    <source>
        <dbReference type="EMBL" id="EED90548.1"/>
    </source>
</evidence>
<sequence>MERAQKRVQWMLRRVVSSSSADHLLGAYVNDDDTTTVAVPLTIQDVQRIASQLEKKGDSLSLLLESFSGLESSVDETDVDTCQYWKDRIDENKAKNNTDLSWTTLLPFPLQDAACQVLKLYDKPTNNPANIQHYLQYHTSYTQRQVQHFILPHQRQQLMQLQKHHSKLQLLHKELELRYNTAFEEWDDYCMGVMGVESDSLPLFPSYTTNDSGEEEGGGGASETNAVVDQYANEVGKHVWESMKTEFQALSERFVSLLIAAESSSDPPASMGKNGKEIARAIVHYRQFTKFVQEATQQNLADVVCDDVLTTLCSFVDDSDGSLVYDFMVSPSIRVKLVSDLQQLETFLSSRKRELSRSSVPSSSSSYRSGGSSIVEAIDMKWTQFCLESKAEAMSLDEITRLHDRIHNVLMQIVGDSSQARRFRFLADTVGIADVNDSSSFTGYISYNFHLIGTKAAHLARRMALCHDQREAMQRVVNEHALKVNLVKRKVMLL</sequence>
<dbReference type="PaxDb" id="35128-Thaps7375"/>
<keyword evidence="2" id="KW-1185">Reference proteome</keyword>
<proteinExistence type="predicted"/>
<organism evidence="1 2">
    <name type="scientific">Thalassiosira pseudonana</name>
    <name type="common">Marine diatom</name>
    <name type="synonym">Cyclotella nana</name>
    <dbReference type="NCBI Taxonomy" id="35128"/>
    <lineage>
        <taxon>Eukaryota</taxon>
        <taxon>Sar</taxon>
        <taxon>Stramenopiles</taxon>
        <taxon>Ochrophyta</taxon>
        <taxon>Bacillariophyta</taxon>
        <taxon>Coscinodiscophyceae</taxon>
        <taxon>Thalassiosirophycidae</taxon>
        <taxon>Thalassiosirales</taxon>
        <taxon>Thalassiosiraceae</taxon>
        <taxon>Thalassiosira</taxon>
    </lineage>
</organism>
<protein>
    <submittedName>
        <fullName evidence="1">Uncharacterized protein</fullName>
    </submittedName>
</protein>
<dbReference type="Proteomes" id="UP000001449">
    <property type="component" value="Chromosome 8"/>
</dbReference>
<dbReference type="EMBL" id="CM000644">
    <property type="protein sequence ID" value="EED90548.1"/>
    <property type="molecule type" value="Genomic_DNA"/>
</dbReference>